<dbReference type="GO" id="GO:0009252">
    <property type="term" value="P:peptidoglycan biosynthetic process"/>
    <property type="evidence" value="ECO:0007669"/>
    <property type="project" value="UniProtKB-UniRule"/>
</dbReference>
<sequence>MREEARHDRQRETHRALYERFAAGTGFQIEQPSEPEVTGSEDFTQTLAASTDPAHAPVAADGEGTDTGFLPAQPDAPTLDEPGHHEPEPEYPAEHDAADEQYAQAAPAGLLGQKADAQNLDPHKAKRRKRTKRRRNLVMLATVLIFALVVTGSAYFLKSVLKQFNPDDYPGPGGAAVEFTVEDGWGVNIISRKLEELDVVASDKLFSDAVSDSDSENKLIHPGTYLLKKQMPAAEAASALIDQRPDKVFYIGLKANMRLEAAIAEIAKGSGLKEKELTALANKPEKFDLPGSVPNLEGWLHPGEYRFKLNTSAEEVLSTLVKSTKASLEQSSITDLDEGYRILKVASILQAEARTPDYATVAGAIENRLNPNNKETHGLLQVDSSVIYGLGRYSLQFSPEEKADASNKYNTYEHAGLPPTPLGSPANAAIEAAAHPEDNGYYYWVTVNIETGETKFASNYQEHLRNQAEFRAWCDQNPDVC</sequence>
<dbReference type="RefSeq" id="WP_102597594.1">
    <property type="nucleotide sequence ID" value="NZ_JABUYH010000001.1"/>
</dbReference>
<name>A0A2N7S3Z3_9MICC</name>
<feature type="site" description="Important for catalytic activity" evidence="7">
    <location>
        <position position="352"/>
    </location>
</feature>
<keyword evidence="1 7" id="KW-1003">Cell membrane</keyword>
<dbReference type="AlphaFoldDB" id="A0A2N7S3Z3"/>
<feature type="compositionally biased region" description="Basic and acidic residues" evidence="8">
    <location>
        <begin position="81"/>
        <end position="95"/>
    </location>
</feature>
<dbReference type="Proteomes" id="UP000235739">
    <property type="component" value="Unassembled WGS sequence"/>
</dbReference>
<dbReference type="PANTHER" id="PTHR30518">
    <property type="entry name" value="ENDOLYTIC MUREIN TRANSGLYCOSYLASE"/>
    <property type="match status" value="1"/>
</dbReference>
<dbReference type="NCBIfam" id="TIGR00247">
    <property type="entry name" value="endolytic transglycosylase MltG"/>
    <property type="match status" value="1"/>
</dbReference>
<comment type="function">
    <text evidence="7">Functions as a peptidoglycan terminase that cleaves nascent peptidoglycan strands endolytically to terminate their elongation.</text>
</comment>
<reference evidence="9 10" key="1">
    <citation type="journal article" date="2017" name="Elife">
        <title>Extensive horizontal gene transfer in cheese-associated bacteria.</title>
        <authorList>
            <person name="Bonham K.S."/>
            <person name="Wolfe B.E."/>
            <person name="Dutton R.J."/>
        </authorList>
    </citation>
    <scope>NUCLEOTIDE SEQUENCE [LARGE SCALE GENOMIC DNA]</scope>
    <source>
        <strain evidence="9 10">JB182</strain>
    </source>
</reference>
<dbReference type="InterPro" id="IPR003770">
    <property type="entry name" value="MLTG-like"/>
</dbReference>
<evidence type="ECO:0000256" key="1">
    <source>
        <dbReference type="ARBA" id="ARBA00022475"/>
    </source>
</evidence>
<proteinExistence type="inferred from homology"/>
<evidence type="ECO:0000313" key="9">
    <source>
        <dbReference type="EMBL" id="PMQ20869.1"/>
    </source>
</evidence>
<evidence type="ECO:0000256" key="8">
    <source>
        <dbReference type="SAM" id="MobiDB-lite"/>
    </source>
</evidence>
<evidence type="ECO:0000256" key="4">
    <source>
        <dbReference type="ARBA" id="ARBA00023136"/>
    </source>
</evidence>
<accession>A0A2N7S3Z3</accession>
<feature type="transmembrane region" description="Helical" evidence="7">
    <location>
        <begin position="137"/>
        <end position="157"/>
    </location>
</feature>
<comment type="subcellular location">
    <subcellularLocation>
        <location evidence="7">Cell membrane</location>
        <topology evidence="7">Single-pass membrane protein</topology>
    </subcellularLocation>
</comment>
<organism evidence="9 10">
    <name type="scientific">Glutamicibacter arilaitensis</name>
    <dbReference type="NCBI Taxonomy" id="256701"/>
    <lineage>
        <taxon>Bacteria</taxon>
        <taxon>Bacillati</taxon>
        <taxon>Actinomycetota</taxon>
        <taxon>Actinomycetes</taxon>
        <taxon>Micrococcales</taxon>
        <taxon>Micrococcaceae</taxon>
        <taxon>Glutamicibacter</taxon>
    </lineage>
</organism>
<evidence type="ECO:0000256" key="6">
    <source>
        <dbReference type="ARBA" id="ARBA00023316"/>
    </source>
</evidence>
<evidence type="ECO:0000256" key="7">
    <source>
        <dbReference type="HAMAP-Rule" id="MF_02065"/>
    </source>
</evidence>
<evidence type="ECO:0000256" key="5">
    <source>
        <dbReference type="ARBA" id="ARBA00023239"/>
    </source>
</evidence>
<evidence type="ECO:0000256" key="2">
    <source>
        <dbReference type="ARBA" id="ARBA00022692"/>
    </source>
</evidence>
<evidence type="ECO:0000256" key="3">
    <source>
        <dbReference type="ARBA" id="ARBA00022989"/>
    </source>
</evidence>
<keyword evidence="3 7" id="KW-1133">Transmembrane helix</keyword>
<feature type="region of interest" description="Disordered" evidence="8">
    <location>
        <begin position="112"/>
        <end position="132"/>
    </location>
</feature>
<dbReference type="PANTHER" id="PTHR30518:SF2">
    <property type="entry name" value="ENDOLYTIC MUREIN TRANSGLYCOSYLASE"/>
    <property type="match status" value="1"/>
</dbReference>
<keyword evidence="2 7" id="KW-0812">Transmembrane</keyword>
<dbReference type="GO" id="GO:0008932">
    <property type="term" value="F:lytic endotransglycosylase activity"/>
    <property type="evidence" value="ECO:0007669"/>
    <property type="project" value="UniProtKB-UniRule"/>
</dbReference>
<protein>
    <recommendedName>
        <fullName evidence="7">Endolytic murein transglycosylase</fullName>
        <ecNumber evidence="7">4.2.2.29</ecNumber>
    </recommendedName>
    <alternativeName>
        <fullName evidence="7">Peptidoglycan lytic transglycosylase</fullName>
    </alternativeName>
    <alternativeName>
        <fullName evidence="7">Peptidoglycan polymerization terminase</fullName>
    </alternativeName>
</protein>
<keyword evidence="4 7" id="KW-0472">Membrane</keyword>
<comment type="catalytic activity">
    <reaction evidence="7">
        <text>a peptidoglycan chain = a peptidoglycan chain with N-acetyl-1,6-anhydromuramyl-[peptide] at the reducing end + a peptidoglycan chain with N-acetylglucosamine at the non-reducing end.</text>
        <dbReference type="EC" id="4.2.2.29"/>
    </reaction>
</comment>
<dbReference type="HAMAP" id="MF_02065">
    <property type="entry name" value="MltG"/>
    <property type="match status" value="1"/>
</dbReference>
<dbReference type="Pfam" id="PF02618">
    <property type="entry name" value="YceG"/>
    <property type="match status" value="1"/>
</dbReference>
<keyword evidence="5 7" id="KW-0456">Lyase</keyword>
<keyword evidence="6 7" id="KW-0961">Cell wall biogenesis/degradation</keyword>
<gene>
    <name evidence="7" type="primary">mltG</name>
    <name evidence="9" type="ORF">CIK84_04595</name>
</gene>
<dbReference type="EC" id="4.2.2.29" evidence="7"/>
<dbReference type="EMBL" id="PNQX01000001">
    <property type="protein sequence ID" value="PMQ20869.1"/>
    <property type="molecule type" value="Genomic_DNA"/>
</dbReference>
<dbReference type="GO" id="GO:0071555">
    <property type="term" value="P:cell wall organization"/>
    <property type="evidence" value="ECO:0007669"/>
    <property type="project" value="UniProtKB-KW"/>
</dbReference>
<feature type="region of interest" description="Disordered" evidence="8">
    <location>
        <begin position="22"/>
        <end position="95"/>
    </location>
</feature>
<evidence type="ECO:0000313" key="10">
    <source>
        <dbReference type="Proteomes" id="UP000235739"/>
    </source>
</evidence>
<dbReference type="Gene3D" id="3.30.1490.480">
    <property type="entry name" value="Endolytic murein transglycosylase"/>
    <property type="match status" value="1"/>
</dbReference>
<comment type="caution">
    <text evidence="9">The sequence shown here is derived from an EMBL/GenBank/DDBJ whole genome shotgun (WGS) entry which is preliminary data.</text>
</comment>
<comment type="similarity">
    <text evidence="7">Belongs to the transglycosylase MltG family.</text>
</comment>
<dbReference type="GO" id="GO:0005886">
    <property type="term" value="C:plasma membrane"/>
    <property type="evidence" value="ECO:0007669"/>
    <property type="project" value="UniProtKB-SubCell"/>
</dbReference>